<feature type="transmembrane region" description="Helical" evidence="1">
    <location>
        <begin position="143"/>
        <end position="164"/>
    </location>
</feature>
<sequence length="431" mass="47011">MSLAQMRCRRFPAASWFSRCVCGGIVILSVMVRKSGSKGTRPVGSCSSMPIFVVAIFVLSRVVMLPFWFRGWKSDESIGNHGSSFLYYLGWLWDGGWYGDIATVGYPSELPRDPITGSVLQNNWEFLPAYPMLGRLIMQASGLPWEVVGVSLSLGLGLTALLLLAKLLPEVAPDLCRRRPKAPYLAVTGLAFFPSAGVFSLAYAESMAIVLILLSLRFIHRRAYMSALIPVILLGFTRPIALPIAAVVVWHAVVRIQESASQMAPKVPVRDLFLMSLLTLASAVSGLVWPAICGMVTGVADGYFLTQSAWRAGQSSSMPFAGWTTPFEPLAVGVVLMILILVFAGTWFFTPSAAELGDELRSWGLAYIVFMLAATSMNTGVFRYALPSLVLPIAMMKWVKTRVAFVTMSIVLLVSQGSWIVLITTIGRLPP</sequence>
<accession>L7VZK6</accession>
<organism evidence="2">
    <name type="scientific">uncultured bacterium A1Q1_fos_1053</name>
    <dbReference type="NCBI Taxonomy" id="1256539"/>
    <lineage>
        <taxon>Bacteria</taxon>
        <taxon>environmental samples</taxon>
    </lineage>
</organism>
<feature type="transmembrane region" description="Helical" evidence="1">
    <location>
        <begin position="273"/>
        <end position="306"/>
    </location>
</feature>
<feature type="transmembrane region" description="Helical" evidence="1">
    <location>
        <begin position="403"/>
        <end position="426"/>
    </location>
</feature>
<keyword evidence="1" id="KW-0472">Membrane</keyword>
<dbReference type="EMBL" id="JX649877">
    <property type="protein sequence ID" value="AGC71605.1"/>
    <property type="molecule type" value="Genomic_DNA"/>
</dbReference>
<reference evidence="2" key="1">
    <citation type="submission" date="2012-09" db="EMBL/GenBank/DDBJ databases">
        <title>Metagenomic Characterization of a Microbial Community in Wastewater Detects High Levels of Antibiotic Resistance.</title>
        <authorList>
            <person name="Abrams M."/>
            <person name="Caldwell A."/>
            <person name="Vandaei E."/>
            <person name="Lee W."/>
            <person name="Perrott J."/>
            <person name="Khan S.Y."/>
            <person name="Ta J."/>
            <person name="Romero D."/>
            <person name="Nguyen V."/>
            <person name="Pourmand N."/>
            <person name="Ouverney C.C."/>
        </authorList>
    </citation>
    <scope>NUCLEOTIDE SEQUENCE</scope>
</reference>
<protein>
    <submittedName>
        <fullName evidence="2">Integral membrane protein</fullName>
    </submittedName>
</protein>
<evidence type="ECO:0000256" key="1">
    <source>
        <dbReference type="SAM" id="Phobius"/>
    </source>
</evidence>
<feature type="transmembrane region" description="Helical" evidence="1">
    <location>
        <begin position="228"/>
        <end position="253"/>
    </location>
</feature>
<feature type="transmembrane region" description="Helical" evidence="1">
    <location>
        <begin position="327"/>
        <end position="350"/>
    </location>
</feature>
<feature type="transmembrane region" description="Helical" evidence="1">
    <location>
        <begin position="362"/>
        <end position="382"/>
    </location>
</feature>
<feature type="transmembrane region" description="Helical" evidence="1">
    <location>
        <begin position="12"/>
        <end position="31"/>
    </location>
</feature>
<keyword evidence="1" id="KW-1133">Transmembrane helix</keyword>
<feature type="transmembrane region" description="Helical" evidence="1">
    <location>
        <begin position="184"/>
        <end position="216"/>
    </location>
</feature>
<keyword evidence="1" id="KW-0812">Transmembrane</keyword>
<dbReference type="AlphaFoldDB" id="L7VZK6"/>
<evidence type="ECO:0000313" key="2">
    <source>
        <dbReference type="EMBL" id="AGC71605.1"/>
    </source>
</evidence>
<feature type="transmembrane region" description="Helical" evidence="1">
    <location>
        <begin position="51"/>
        <end position="69"/>
    </location>
</feature>
<proteinExistence type="predicted"/>
<name>L7VZK6_9BACT</name>